<dbReference type="InterPro" id="IPR013324">
    <property type="entry name" value="RNA_pol_sigma_r3/r4-like"/>
</dbReference>
<protein>
    <submittedName>
        <fullName evidence="5">Transcriptional regulator</fullName>
    </submittedName>
</protein>
<dbReference type="InterPro" id="IPR036388">
    <property type="entry name" value="WH-like_DNA-bd_sf"/>
</dbReference>
<evidence type="ECO:0000259" key="4">
    <source>
        <dbReference type="Pfam" id="PF24280"/>
    </source>
</evidence>
<keyword evidence="1" id="KW-0805">Transcription regulation</keyword>
<evidence type="ECO:0000256" key="2">
    <source>
        <dbReference type="ARBA" id="ARBA00023163"/>
    </source>
</evidence>
<accession>A0A482TML0</accession>
<feature type="domain" description="HVO-A0563 N-terminal" evidence="4">
    <location>
        <begin position="4"/>
        <end position="145"/>
    </location>
</feature>
<sequence length="214" mass="24478">MHQAVLRINSNTPYERATAGSDARIELWCNNHCDLLSVDGRVGEEVFDHIEETVGVYNELRGEHGRVIVTDTCLKAHSKHNIEPYLESNNCLLVPPIRYEGGAKRVRVLASRAEDLTNFYAEITETYEVHVESKREITAVFADQPVVSLQALLPTLSPRQREIFTLAHERGYYEIPRETTTTELAEEVGIQRRTLEHHLRRTEEKLADAFVELL</sequence>
<dbReference type="AlphaFoldDB" id="A0A482TML0"/>
<dbReference type="Proteomes" id="UP000294028">
    <property type="component" value="Unassembled WGS sequence"/>
</dbReference>
<gene>
    <name evidence="5" type="ORF">ELS19_09350</name>
</gene>
<dbReference type="SUPFAM" id="SSF88659">
    <property type="entry name" value="Sigma3 and sigma4 domains of RNA polymerase sigma factors"/>
    <property type="match status" value="1"/>
</dbReference>
<dbReference type="InterPro" id="IPR007050">
    <property type="entry name" value="HTH_bacterioopsin"/>
</dbReference>
<proteinExistence type="predicted"/>
<organism evidence="5 6">
    <name type="scientific">Halogeometricum borinquense</name>
    <dbReference type="NCBI Taxonomy" id="60847"/>
    <lineage>
        <taxon>Archaea</taxon>
        <taxon>Methanobacteriati</taxon>
        <taxon>Methanobacteriota</taxon>
        <taxon>Stenosarchaea group</taxon>
        <taxon>Halobacteria</taxon>
        <taxon>Halobacteriales</taxon>
        <taxon>Haloferacaceae</taxon>
        <taxon>Halogeometricum</taxon>
    </lineage>
</organism>
<dbReference type="EMBL" id="RZHH01000002">
    <property type="protein sequence ID" value="RYJ14145.1"/>
    <property type="molecule type" value="Genomic_DNA"/>
</dbReference>
<dbReference type="Pfam" id="PF24280">
    <property type="entry name" value="HVO_A0563_N"/>
    <property type="match status" value="1"/>
</dbReference>
<evidence type="ECO:0000313" key="6">
    <source>
        <dbReference type="Proteomes" id="UP000294028"/>
    </source>
</evidence>
<feature type="domain" description="HTH bat-type" evidence="3">
    <location>
        <begin position="156"/>
        <end position="207"/>
    </location>
</feature>
<dbReference type="PANTHER" id="PTHR34236">
    <property type="entry name" value="DIMETHYL SULFOXIDE REDUCTASE TRANSCRIPTIONAL ACTIVATOR"/>
    <property type="match status" value="1"/>
</dbReference>
<reference evidence="5 6" key="1">
    <citation type="submission" date="2018-12" db="EMBL/GenBank/DDBJ databases">
        <title>Genome analysis provides insights into bioremediation potentialities of Halogeometricum borinquense strain N11.</title>
        <authorList>
            <person name="Najjari A."/>
            <person name="Youssef N."/>
            <person name="Fhoula I."/>
            <person name="Ben Dhia O."/>
            <person name="Mahjoubi M."/>
            <person name="Ouzari H.I."/>
            <person name="Cherif A."/>
        </authorList>
    </citation>
    <scope>NUCLEOTIDE SEQUENCE [LARGE SCALE GENOMIC DNA]</scope>
    <source>
        <strain evidence="5 6">N11</strain>
    </source>
</reference>
<comment type="caution">
    <text evidence="5">The sequence shown here is derived from an EMBL/GenBank/DDBJ whole genome shotgun (WGS) entry which is preliminary data.</text>
</comment>
<keyword evidence="2" id="KW-0804">Transcription</keyword>
<dbReference type="PANTHER" id="PTHR34236:SF1">
    <property type="entry name" value="DIMETHYL SULFOXIDE REDUCTASE TRANSCRIPTIONAL ACTIVATOR"/>
    <property type="match status" value="1"/>
</dbReference>
<name>A0A482TML0_9EURY</name>
<evidence type="ECO:0000313" key="5">
    <source>
        <dbReference type="EMBL" id="RYJ14145.1"/>
    </source>
</evidence>
<dbReference type="RefSeq" id="WP_129784523.1">
    <property type="nucleotide sequence ID" value="NZ_RZHH01000002.1"/>
</dbReference>
<dbReference type="InterPro" id="IPR056531">
    <property type="entry name" value="HVO_A0563_N"/>
</dbReference>
<evidence type="ECO:0000256" key="1">
    <source>
        <dbReference type="ARBA" id="ARBA00023015"/>
    </source>
</evidence>
<dbReference type="Gene3D" id="1.10.10.10">
    <property type="entry name" value="Winged helix-like DNA-binding domain superfamily/Winged helix DNA-binding domain"/>
    <property type="match status" value="1"/>
</dbReference>
<evidence type="ECO:0000259" key="3">
    <source>
        <dbReference type="Pfam" id="PF04967"/>
    </source>
</evidence>
<dbReference type="Pfam" id="PF04967">
    <property type="entry name" value="HTH_10"/>
    <property type="match status" value="1"/>
</dbReference>